<dbReference type="FunFam" id="1.20.1250.20:FF:000144">
    <property type="entry name" value="Picot, isoform B"/>
    <property type="match status" value="1"/>
</dbReference>
<keyword evidence="5" id="KW-0769">Symport</keyword>
<evidence type="ECO:0000256" key="13">
    <source>
        <dbReference type="SAM" id="Phobius"/>
    </source>
</evidence>
<evidence type="ECO:0000256" key="3">
    <source>
        <dbReference type="ARBA" id="ARBA00022448"/>
    </source>
</evidence>
<dbReference type="GO" id="GO:0016020">
    <property type="term" value="C:membrane"/>
    <property type="evidence" value="ECO:0007669"/>
    <property type="project" value="UniProtKB-SubCell"/>
</dbReference>
<dbReference type="PANTHER" id="PTHR11662:SF280">
    <property type="entry name" value="FI21844P1-RELATED"/>
    <property type="match status" value="1"/>
</dbReference>
<dbReference type="Pfam" id="PF07690">
    <property type="entry name" value="MFS_1"/>
    <property type="match status" value="1"/>
</dbReference>
<name>A0A0L0CKT9_LUCCU</name>
<evidence type="ECO:0000256" key="11">
    <source>
        <dbReference type="ARBA" id="ARBA00054632"/>
    </source>
</evidence>
<feature type="domain" description="Major facilitator superfamily (MFS) profile" evidence="14">
    <location>
        <begin position="1"/>
        <end position="450"/>
    </location>
</feature>
<dbReference type="GO" id="GO:0015293">
    <property type="term" value="F:symporter activity"/>
    <property type="evidence" value="ECO:0007669"/>
    <property type="project" value="UniProtKB-KW"/>
</dbReference>
<protein>
    <recommendedName>
        <fullName evidence="12">Putative inorganic phosphate cotransporter</fullName>
    </recommendedName>
</protein>
<dbReference type="InterPro" id="IPR011701">
    <property type="entry name" value="MFS"/>
</dbReference>
<organism evidence="15 16">
    <name type="scientific">Lucilia cuprina</name>
    <name type="common">Green bottle fly</name>
    <name type="synonym">Australian sheep blowfly</name>
    <dbReference type="NCBI Taxonomy" id="7375"/>
    <lineage>
        <taxon>Eukaryota</taxon>
        <taxon>Metazoa</taxon>
        <taxon>Ecdysozoa</taxon>
        <taxon>Arthropoda</taxon>
        <taxon>Hexapoda</taxon>
        <taxon>Insecta</taxon>
        <taxon>Pterygota</taxon>
        <taxon>Neoptera</taxon>
        <taxon>Endopterygota</taxon>
        <taxon>Diptera</taxon>
        <taxon>Brachycera</taxon>
        <taxon>Muscomorpha</taxon>
        <taxon>Oestroidea</taxon>
        <taxon>Calliphoridae</taxon>
        <taxon>Luciliinae</taxon>
        <taxon>Lucilia</taxon>
    </lineage>
</organism>
<evidence type="ECO:0000256" key="6">
    <source>
        <dbReference type="ARBA" id="ARBA00022989"/>
    </source>
</evidence>
<comment type="subcellular location">
    <subcellularLocation>
        <location evidence="1">Membrane</location>
        <topology evidence="1">Multi-pass membrane protein</topology>
    </subcellularLocation>
</comment>
<dbReference type="OMA" id="IKITHRW"/>
<keyword evidence="8" id="KW-0406">Ion transport</keyword>
<evidence type="ECO:0000256" key="8">
    <source>
        <dbReference type="ARBA" id="ARBA00023065"/>
    </source>
</evidence>
<evidence type="ECO:0000256" key="12">
    <source>
        <dbReference type="ARBA" id="ARBA00068450"/>
    </source>
</evidence>
<evidence type="ECO:0000256" key="4">
    <source>
        <dbReference type="ARBA" id="ARBA00022692"/>
    </source>
</evidence>
<keyword evidence="16" id="KW-1185">Reference proteome</keyword>
<dbReference type="EMBL" id="JRES01000264">
    <property type="protein sequence ID" value="KNC32870.1"/>
    <property type="molecule type" value="Genomic_DNA"/>
</dbReference>
<dbReference type="FunFam" id="1.20.1250.20:FF:000003">
    <property type="entry name" value="Solute carrier family 17 member 3"/>
    <property type="match status" value="1"/>
</dbReference>
<dbReference type="SUPFAM" id="SSF103473">
    <property type="entry name" value="MFS general substrate transporter"/>
    <property type="match status" value="1"/>
</dbReference>
<feature type="transmembrane region" description="Helical" evidence="13">
    <location>
        <begin position="24"/>
        <end position="48"/>
    </location>
</feature>
<dbReference type="OrthoDB" id="2985014at2759"/>
<feature type="transmembrane region" description="Helical" evidence="13">
    <location>
        <begin position="292"/>
        <end position="311"/>
    </location>
</feature>
<dbReference type="Proteomes" id="UP000037069">
    <property type="component" value="Unassembled WGS sequence"/>
</dbReference>
<feature type="non-terminal residue" evidence="15">
    <location>
        <position position="1"/>
    </location>
</feature>
<evidence type="ECO:0000256" key="9">
    <source>
        <dbReference type="ARBA" id="ARBA00023136"/>
    </source>
</evidence>
<feature type="transmembrane region" description="Helical" evidence="13">
    <location>
        <begin position="358"/>
        <end position="377"/>
    </location>
</feature>
<keyword evidence="7" id="KW-0915">Sodium</keyword>
<evidence type="ECO:0000256" key="5">
    <source>
        <dbReference type="ARBA" id="ARBA00022847"/>
    </source>
</evidence>
<keyword evidence="10" id="KW-0739">Sodium transport</keyword>
<reference evidence="15 16" key="1">
    <citation type="journal article" date="2015" name="Nat. Commun.">
        <title>Lucilia cuprina genome unlocks parasitic fly biology to underpin future interventions.</title>
        <authorList>
            <person name="Anstead C.A."/>
            <person name="Korhonen P.K."/>
            <person name="Young N.D."/>
            <person name="Hall R.S."/>
            <person name="Jex A.R."/>
            <person name="Murali S.C."/>
            <person name="Hughes D.S."/>
            <person name="Lee S.F."/>
            <person name="Perry T."/>
            <person name="Stroehlein A.J."/>
            <person name="Ansell B.R."/>
            <person name="Breugelmans B."/>
            <person name="Hofmann A."/>
            <person name="Qu J."/>
            <person name="Dugan S."/>
            <person name="Lee S.L."/>
            <person name="Chao H."/>
            <person name="Dinh H."/>
            <person name="Han Y."/>
            <person name="Doddapaneni H.V."/>
            <person name="Worley K.C."/>
            <person name="Muzny D.M."/>
            <person name="Ioannidis P."/>
            <person name="Waterhouse R.M."/>
            <person name="Zdobnov E.M."/>
            <person name="James P.J."/>
            <person name="Bagnall N.H."/>
            <person name="Kotze A.C."/>
            <person name="Gibbs R.A."/>
            <person name="Richards S."/>
            <person name="Batterham P."/>
            <person name="Gasser R.B."/>
        </authorList>
    </citation>
    <scope>NUCLEOTIDE SEQUENCE [LARGE SCALE GENOMIC DNA]</scope>
    <source>
        <strain evidence="15 16">LS</strain>
        <tissue evidence="15">Full body</tissue>
    </source>
</reference>
<dbReference type="GO" id="GO:0006820">
    <property type="term" value="P:monoatomic anion transport"/>
    <property type="evidence" value="ECO:0007669"/>
    <property type="project" value="TreeGrafter"/>
</dbReference>
<keyword evidence="4 13" id="KW-0812">Transmembrane</keyword>
<dbReference type="GO" id="GO:0006814">
    <property type="term" value="P:sodium ion transport"/>
    <property type="evidence" value="ECO:0007669"/>
    <property type="project" value="UniProtKB-KW"/>
</dbReference>
<keyword evidence="3" id="KW-0813">Transport</keyword>
<feature type="transmembrane region" description="Helical" evidence="13">
    <location>
        <begin position="96"/>
        <end position="119"/>
    </location>
</feature>
<feature type="transmembrane region" description="Helical" evidence="13">
    <location>
        <begin position="190"/>
        <end position="208"/>
    </location>
</feature>
<feature type="transmembrane region" description="Helical" evidence="13">
    <location>
        <begin position="68"/>
        <end position="89"/>
    </location>
</feature>
<evidence type="ECO:0000313" key="15">
    <source>
        <dbReference type="EMBL" id="KNC32870.1"/>
    </source>
</evidence>
<feature type="transmembrane region" description="Helical" evidence="13">
    <location>
        <begin position="332"/>
        <end position="352"/>
    </location>
</feature>
<feature type="transmembrane region" description="Helical" evidence="13">
    <location>
        <begin position="251"/>
        <end position="272"/>
    </location>
</feature>
<accession>A0A0L0CKT9</accession>
<dbReference type="PROSITE" id="PS50850">
    <property type="entry name" value="MFS"/>
    <property type="match status" value="1"/>
</dbReference>
<sequence length="474" mass="52597">LILNISLSFPFIASIFGIRHLQCFLLFCGLSVAYALRVNLSVAIVAMTDKQATNPDFDEFDWSEKNKSLLLSSFFWGYVITQVPAGQLARKFGGKIMLLTGVFVCSLLTVLTPICARIGDWQLVCALRVIQGLSQGFLFPSTHTILSKWAPVEERGTLTTYCYSGTQFGTVVMLASSGVMASSSMGWPSIFYISGGVGLVWSAAWFFWGASTPNEYKNISPEEKKLIETSLGGKNEDEENKPMPKAPWLKFFTSVPFLVLTLTHCTHNWGFWTLLTEIPSYMKNILNMDIKSNALLSALPYTAMFLLSFVFSGIQAVLSKRKCIPLSVSRKLFNSIGHWIPMISLIGLGYVTADQTNLAIVLLTITVGINGATYLGFQVNHIDLSPNFAGILMGITNCAANIMSIIAPLIVGFIVTNEKDPDQWRIIFFIAAGFYFIGNLCFILFGKTEVQSWNDPENEQLMKKRNSTFVESQH</sequence>
<dbReference type="InterPro" id="IPR050382">
    <property type="entry name" value="MFS_Na/Anion_cotransporter"/>
</dbReference>
<dbReference type="InterPro" id="IPR036259">
    <property type="entry name" value="MFS_trans_sf"/>
</dbReference>
<comment type="caution">
    <text evidence="15">The sequence shown here is derived from an EMBL/GenBank/DDBJ whole genome shotgun (WGS) entry which is preliminary data.</text>
</comment>
<comment type="similarity">
    <text evidence="2">Belongs to the major facilitator superfamily. Sodium/anion cotransporter family.</text>
</comment>
<evidence type="ECO:0000259" key="14">
    <source>
        <dbReference type="PROSITE" id="PS50850"/>
    </source>
</evidence>
<dbReference type="PANTHER" id="PTHR11662">
    <property type="entry name" value="SOLUTE CARRIER FAMILY 17"/>
    <property type="match status" value="1"/>
</dbReference>
<dbReference type="CDD" id="cd17318">
    <property type="entry name" value="MFS_SLC17"/>
    <property type="match status" value="1"/>
</dbReference>
<evidence type="ECO:0000256" key="10">
    <source>
        <dbReference type="ARBA" id="ARBA00023201"/>
    </source>
</evidence>
<feature type="transmembrane region" description="Helical" evidence="13">
    <location>
        <begin position="389"/>
        <end position="414"/>
    </location>
</feature>
<dbReference type="AlphaFoldDB" id="A0A0L0CKT9"/>
<dbReference type="InterPro" id="IPR020846">
    <property type="entry name" value="MFS_dom"/>
</dbReference>
<evidence type="ECO:0000256" key="2">
    <source>
        <dbReference type="ARBA" id="ARBA00008586"/>
    </source>
</evidence>
<gene>
    <name evidence="15" type="ORF">FF38_01714</name>
</gene>
<feature type="transmembrane region" description="Helical" evidence="13">
    <location>
        <begin position="426"/>
        <end position="445"/>
    </location>
</feature>
<dbReference type="Gene3D" id="1.20.1250.20">
    <property type="entry name" value="MFS general substrate transporter like domains"/>
    <property type="match status" value="2"/>
</dbReference>
<comment type="function">
    <text evidence="11">May be an inorganic phosphate cotransporter.</text>
</comment>
<evidence type="ECO:0000256" key="7">
    <source>
        <dbReference type="ARBA" id="ARBA00023053"/>
    </source>
</evidence>
<evidence type="ECO:0000313" key="16">
    <source>
        <dbReference type="Proteomes" id="UP000037069"/>
    </source>
</evidence>
<keyword evidence="6 13" id="KW-1133">Transmembrane helix</keyword>
<proteinExistence type="inferred from homology"/>
<evidence type="ECO:0000256" key="1">
    <source>
        <dbReference type="ARBA" id="ARBA00004141"/>
    </source>
</evidence>
<keyword evidence="9 13" id="KW-0472">Membrane</keyword>